<evidence type="ECO:0000256" key="2">
    <source>
        <dbReference type="ARBA" id="ARBA00022475"/>
    </source>
</evidence>
<protein>
    <submittedName>
        <fullName evidence="13">Si:ch73-379j16.2</fullName>
    </submittedName>
</protein>
<dbReference type="GeneTree" id="ENSGT00940000165118"/>
<feature type="domain" description="Cadherin" evidence="12">
    <location>
        <begin position="148"/>
        <end position="255"/>
    </location>
</feature>
<dbReference type="SMART" id="SM00112">
    <property type="entry name" value="CA"/>
    <property type="match status" value="2"/>
</dbReference>
<keyword evidence="3" id="KW-0812">Transmembrane</keyword>
<keyword evidence="6 11" id="KW-0106">Calcium</keyword>
<dbReference type="GO" id="GO:0005509">
    <property type="term" value="F:calcium ion binding"/>
    <property type="evidence" value="ECO:0007669"/>
    <property type="project" value="UniProtKB-UniRule"/>
</dbReference>
<dbReference type="SUPFAM" id="SSF49313">
    <property type="entry name" value="Cadherin-like"/>
    <property type="match status" value="4"/>
</dbReference>
<evidence type="ECO:0000256" key="10">
    <source>
        <dbReference type="ARBA" id="ARBA00023180"/>
    </source>
</evidence>
<dbReference type="InterPro" id="IPR015919">
    <property type="entry name" value="Cadherin-like_sf"/>
</dbReference>
<keyword evidence="10" id="KW-0325">Glycoprotein</keyword>
<dbReference type="Ensembl" id="ENSPLAT00000031553.1">
    <property type="protein sequence ID" value="ENSPLAP00000017696.1"/>
    <property type="gene ID" value="ENSPLAG00000022163.1"/>
</dbReference>
<dbReference type="FunFam" id="2.60.40.60:FF:000007">
    <property type="entry name" value="Protocadherin alpha 2"/>
    <property type="match status" value="1"/>
</dbReference>
<evidence type="ECO:0000256" key="4">
    <source>
        <dbReference type="ARBA" id="ARBA00022729"/>
    </source>
</evidence>
<evidence type="ECO:0000256" key="7">
    <source>
        <dbReference type="ARBA" id="ARBA00022889"/>
    </source>
</evidence>
<dbReference type="GO" id="GO:0009653">
    <property type="term" value="P:anatomical structure morphogenesis"/>
    <property type="evidence" value="ECO:0007669"/>
    <property type="project" value="UniProtKB-ARBA"/>
</dbReference>
<keyword evidence="9" id="KW-0472">Membrane</keyword>
<dbReference type="PANTHER" id="PTHR24028:SF337">
    <property type="entry name" value="PROTOCADHERIN 2 ALPHA A 3 PRECURSOR-RELATED"/>
    <property type="match status" value="1"/>
</dbReference>
<evidence type="ECO:0000256" key="1">
    <source>
        <dbReference type="ARBA" id="ARBA00004251"/>
    </source>
</evidence>
<dbReference type="Proteomes" id="UP000261500">
    <property type="component" value="Unplaced"/>
</dbReference>
<dbReference type="AlphaFoldDB" id="A0A3B3UYE8"/>
<name>A0A3B3UYE8_9TELE</name>
<keyword evidence="8" id="KW-1133">Transmembrane helix</keyword>
<evidence type="ECO:0000313" key="13">
    <source>
        <dbReference type="Ensembl" id="ENSPLAP00000017696.1"/>
    </source>
</evidence>
<dbReference type="Gene3D" id="2.60.40.60">
    <property type="entry name" value="Cadherins"/>
    <property type="match status" value="4"/>
</dbReference>
<reference evidence="13" key="2">
    <citation type="submission" date="2025-09" db="UniProtKB">
        <authorList>
            <consortium name="Ensembl"/>
        </authorList>
    </citation>
    <scope>IDENTIFICATION</scope>
</reference>
<dbReference type="InterPro" id="IPR020894">
    <property type="entry name" value="Cadherin_CS"/>
</dbReference>
<dbReference type="PROSITE" id="PS50268">
    <property type="entry name" value="CADHERIN_2"/>
    <property type="match status" value="2"/>
</dbReference>
<keyword evidence="4" id="KW-0732">Signal</keyword>
<keyword evidence="7" id="KW-0130">Cell adhesion</keyword>
<dbReference type="Pfam" id="PF00028">
    <property type="entry name" value="Cadherin"/>
    <property type="match status" value="2"/>
</dbReference>
<proteinExistence type="predicted"/>
<keyword evidence="2" id="KW-1003">Cell membrane</keyword>
<evidence type="ECO:0000256" key="3">
    <source>
        <dbReference type="ARBA" id="ARBA00022692"/>
    </source>
</evidence>
<sequence>MLFRFHISGSKRFSLSNAVDRDVGTNALKTYQLSESEYFSIEVQSGREGSKFADLILKKTLDREKQAVHNLILTAIDGGTPARSGTAIKESEEDKIPFLVLKKPLDREGKSEHHLVLTALDGGTPSRSGNLNLTITVLDVNDNRPVFSKDIYTVSLNENAPLGTLVIKVNATDSDEGLNGEIEYTFGKTQKKKVYDIFELDSITGEIRVKGKVDFEETEIYRLDLQASDKGQPRLTGESRVVIKLKDLNDNKPEIEITSLSSQIPEDSKPGTVVSLISVTDRDSGMNGKVICKISDNVPFDLTPSIEENISTPIFCPGGIKIWDPSWKCSQRSWFRSRKTGGQKPARRISSKAGSI</sequence>
<dbReference type="PROSITE" id="PS00232">
    <property type="entry name" value="CADHERIN_1"/>
    <property type="match status" value="2"/>
</dbReference>
<dbReference type="InterPro" id="IPR002126">
    <property type="entry name" value="Cadherin-like_dom"/>
</dbReference>
<evidence type="ECO:0000313" key="14">
    <source>
        <dbReference type="Proteomes" id="UP000261500"/>
    </source>
</evidence>
<dbReference type="PANTHER" id="PTHR24028">
    <property type="entry name" value="CADHERIN-87A"/>
    <property type="match status" value="1"/>
</dbReference>
<dbReference type="CDD" id="cd11304">
    <property type="entry name" value="Cadherin_repeat"/>
    <property type="match status" value="3"/>
</dbReference>
<evidence type="ECO:0000256" key="8">
    <source>
        <dbReference type="ARBA" id="ARBA00022989"/>
    </source>
</evidence>
<evidence type="ECO:0000256" key="5">
    <source>
        <dbReference type="ARBA" id="ARBA00022737"/>
    </source>
</evidence>
<keyword evidence="5" id="KW-0677">Repeat</keyword>
<organism evidence="13 14">
    <name type="scientific">Poecilia latipinna</name>
    <name type="common">sailfin molly</name>
    <dbReference type="NCBI Taxonomy" id="48699"/>
    <lineage>
        <taxon>Eukaryota</taxon>
        <taxon>Metazoa</taxon>
        <taxon>Chordata</taxon>
        <taxon>Craniata</taxon>
        <taxon>Vertebrata</taxon>
        <taxon>Euteleostomi</taxon>
        <taxon>Actinopterygii</taxon>
        <taxon>Neopterygii</taxon>
        <taxon>Teleostei</taxon>
        <taxon>Neoteleostei</taxon>
        <taxon>Acanthomorphata</taxon>
        <taxon>Ovalentaria</taxon>
        <taxon>Atherinomorphae</taxon>
        <taxon>Cyprinodontiformes</taxon>
        <taxon>Poeciliidae</taxon>
        <taxon>Poeciliinae</taxon>
        <taxon>Poecilia</taxon>
    </lineage>
</organism>
<dbReference type="FunFam" id="2.60.40.60:FF:000002">
    <property type="entry name" value="Protocadherin alpha 2"/>
    <property type="match status" value="1"/>
</dbReference>
<reference evidence="13" key="1">
    <citation type="submission" date="2025-08" db="UniProtKB">
        <authorList>
            <consortium name="Ensembl"/>
        </authorList>
    </citation>
    <scope>IDENTIFICATION</scope>
</reference>
<dbReference type="GO" id="GO:0005886">
    <property type="term" value="C:plasma membrane"/>
    <property type="evidence" value="ECO:0007669"/>
    <property type="project" value="UniProtKB-SubCell"/>
</dbReference>
<feature type="domain" description="Cadherin" evidence="12">
    <location>
        <begin position="18"/>
        <end position="147"/>
    </location>
</feature>
<dbReference type="InterPro" id="IPR050174">
    <property type="entry name" value="Protocadherin/Cadherin-CA"/>
</dbReference>
<evidence type="ECO:0000256" key="9">
    <source>
        <dbReference type="ARBA" id="ARBA00023136"/>
    </source>
</evidence>
<dbReference type="PRINTS" id="PR00205">
    <property type="entry name" value="CADHERIN"/>
</dbReference>
<evidence type="ECO:0000259" key="12">
    <source>
        <dbReference type="PROSITE" id="PS50268"/>
    </source>
</evidence>
<keyword evidence="14" id="KW-1185">Reference proteome</keyword>
<evidence type="ECO:0000256" key="6">
    <source>
        <dbReference type="ARBA" id="ARBA00022837"/>
    </source>
</evidence>
<accession>A0A3B3UYE8</accession>
<evidence type="ECO:0000256" key="11">
    <source>
        <dbReference type="PROSITE-ProRule" id="PRU00043"/>
    </source>
</evidence>
<comment type="subcellular location">
    <subcellularLocation>
        <location evidence="1">Cell membrane</location>
        <topology evidence="1">Single-pass type I membrane protein</topology>
    </subcellularLocation>
</comment>
<dbReference type="GO" id="GO:0007156">
    <property type="term" value="P:homophilic cell adhesion via plasma membrane adhesion molecules"/>
    <property type="evidence" value="ECO:0007669"/>
    <property type="project" value="InterPro"/>
</dbReference>